<feature type="domain" description="Amidohydrolase-related" evidence="2">
    <location>
        <begin position="364"/>
        <end position="467"/>
    </location>
</feature>
<dbReference type="EMBL" id="JABBFX010000001">
    <property type="protein sequence ID" value="NML43901.1"/>
    <property type="molecule type" value="Genomic_DNA"/>
</dbReference>
<sequence length="485" mass="51538">MSKRTFLRCGLAAALMAALGSCATAPLPVSEGTVIRDVAVVDTRTGALQPHRNVVLQGGRILAVTDGPVALSGTAAEVDGSGKYLVPGFNDMHTHALPRVQQQPGVWALLVANGITGIREMAGAPELIAAAHKMNAERAAGRLDAPEILQIPGPLFLGAPSAAAAKQAVRAHKAMGADFIKVVDGSNEAVRAVLEEARAQGLHVSGHLEPMFDTTEAARAGWRSIEHLGSGMGERLDCSADAAGVRSALARGEGAHPAFTPAYILNPMLFRAEDAPLYRRILATQDAAKCSALAAEFARDETWQVPTLIRVHGMVFSDAAVHRQDPHLASMDAATRAQWEDVGRRYAQMPPAAAATFREYYAKQAALLPLFREAGVKMMTGSDLGGAWVVPGFALHDEFRLLAAAGLTPLQVLQMTTWNPAEYLGRQATMGSVEPGRQADLVLLDANPLADVANLDRIAAVVLRGKVLQRPELQRMLEDAAHEAR</sequence>
<dbReference type="InterPro" id="IPR011059">
    <property type="entry name" value="Metal-dep_hydrolase_composite"/>
</dbReference>
<dbReference type="Pfam" id="PF01979">
    <property type="entry name" value="Amidohydro_1"/>
    <property type="match status" value="1"/>
</dbReference>
<reference evidence="3 4" key="1">
    <citation type="submission" date="2020-04" db="EMBL/GenBank/DDBJ databases">
        <title>Ramlibacter sp. G-1-2-2 isolated from soil.</title>
        <authorList>
            <person name="Dahal R.H."/>
        </authorList>
    </citation>
    <scope>NUCLEOTIDE SEQUENCE [LARGE SCALE GENOMIC DNA]</scope>
    <source>
        <strain evidence="3 4">G-1-2-2</strain>
    </source>
</reference>
<protein>
    <submittedName>
        <fullName evidence="3">Amidohydrolase family protein</fullName>
    </submittedName>
</protein>
<dbReference type="InterPro" id="IPR032466">
    <property type="entry name" value="Metal_Hydrolase"/>
</dbReference>
<dbReference type="GO" id="GO:0016810">
    <property type="term" value="F:hydrolase activity, acting on carbon-nitrogen (but not peptide) bonds"/>
    <property type="evidence" value="ECO:0007669"/>
    <property type="project" value="InterPro"/>
</dbReference>
<dbReference type="Proteomes" id="UP000541185">
    <property type="component" value="Unassembled WGS sequence"/>
</dbReference>
<dbReference type="AlphaFoldDB" id="A0A848H2V7"/>
<dbReference type="RefSeq" id="WP_169418078.1">
    <property type="nucleotide sequence ID" value="NZ_JABBFX010000001.1"/>
</dbReference>
<dbReference type="Gene3D" id="3.40.50.10910">
    <property type="entry name" value="Amidohydrolase"/>
    <property type="match status" value="1"/>
</dbReference>
<dbReference type="PANTHER" id="PTHR43135">
    <property type="entry name" value="ALPHA-D-RIBOSE 1-METHYLPHOSPHONATE 5-TRIPHOSPHATE DIPHOSPHATASE"/>
    <property type="match status" value="1"/>
</dbReference>
<dbReference type="Gene3D" id="1.20.58.520">
    <property type="entry name" value="Amidohydrolase"/>
    <property type="match status" value="1"/>
</dbReference>
<feature type="chain" id="PRO_5032599797" evidence="1">
    <location>
        <begin position="26"/>
        <end position="485"/>
    </location>
</feature>
<comment type="caution">
    <text evidence="3">The sequence shown here is derived from an EMBL/GenBank/DDBJ whole genome shotgun (WGS) entry which is preliminary data.</text>
</comment>
<evidence type="ECO:0000313" key="3">
    <source>
        <dbReference type="EMBL" id="NML43901.1"/>
    </source>
</evidence>
<dbReference type="SUPFAM" id="SSF51338">
    <property type="entry name" value="Composite domain of metallo-dependent hydrolases"/>
    <property type="match status" value="1"/>
</dbReference>
<keyword evidence="3" id="KW-0378">Hydrolase</keyword>
<accession>A0A848H2V7</accession>
<dbReference type="InterPro" id="IPR051781">
    <property type="entry name" value="Metallo-dep_Hydrolase"/>
</dbReference>
<dbReference type="SUPFAM" id="SSF51556">
    <property type="entry name" value="Metallo-dependent hydrolases"/>
    <property type="match status" value="1"/>
</dbReference>
<keyword evidence="1" id="KW-0732">Signal</keyword>
<evidence type="ECO:0000313" key="4">
    <source>
        <dbReference type="Proteomes" id="UP000541185"/>
    </source>
</evidence>
<organism evidence="3 4">
    <name type="scientific">Ramlibacter agri</name>
    <dbReference type="NCBI Taxonomy" id="2728837"/>
    <lineage>
        <taxon>Bacteria</taxon>
        <taxon>Pseudomonadati</taxon>
        <taxon>Pseudomonadota</taxon>
        <taxon>Betaproteobacteria</taxon>
        <taxon>Burkholderiales</taxon>
        <taxon>Comamonadaceae</taxon>
        <taxon>Ramlibacter</taxon>
    </lineage>
</organism>
<dbReference type="PANTHER" id="PTHR43135:SF3">
    <property type="entry name" value="ALPHA-D-RIBOSE 1-METHYLPHOSPHONATE 5-TRIPHOSPHATE DIPHOSPHATASE"/>
    <property type="match status" value="1"/>
</dbReference>
<dbReference type="Gene3D" id="2.30.40.10">
    <property type="entry name" value="Urease, subunit C, domain 1"/>
    <property type="match status" value="2"/>
</dbReference>
<dbReference type="Gene3D" id="3.30.110.90">
    <property type="entry name" value="Amidohydrolase"/>
    <property type="match status" value="2"/>
</dbReference>
<evidence type="ECO:0000256" key="1">
    <source>
        <dbReference type="SAM" id="SignalP"/>
    </source>
</evidence>
<keyword evidence="4" id="KW-1185">Reference proteome</keyword>
<name>A0A848H2V7_9BURK</name>
<dbReference type="InterPro" id="IPR006680">
    <property type="entry name" value="Amidohydro-rel"/>
</dbReference>
<proteinExistence type="predicted"/>
<feature type="signal peptide" evidence="1">
    <location>
        <begin position="1"/>
        <end position="25"/>
    </location>
</feature>
<dbReference type="PROSITE" id="PS51257">
    <property type="entry name" value="PROKAR_LIPOPROTEIN"/>
    <property type="match status" value="1"/>
</dbReference>
<evidence type="ECO:0000259" key="2">
    <source>
        <dbReference type="Pfam" id="PF01979"/>
    </source>
</evidence>
<gene>
    <name evidence="3" type="ORF">HHL11_09085</name>
</gene>